<evidence type="ECO:0000256" key="9">
    <source>
        <dbReference type="PIRSR" id="PIRSR000239-1"/>
    </source>
</evidence>
<accession>A0A6G0TNW0</accession>
<keyword evidence="4 8" id="KW-0049">Antioxidant</keyword>
<dbReference type="PROSITE" id="PS51352">
    <property type="entry name" value="THIOREDOXIN_2"/>
    <property type="match status" value="1"/>
</dbReference>
<dbReference type="EMBL" id="VYZN01000023">
    <property type="protein sequence ID" value="KAE9536383.1"/>
    <property type="molecule type" value="Genomic_DNA"/>
</dbReference>
<dbReference type="Proteomes" id="UP000475862">
    <property type="component" value="Unassembled WGS sequence"/>
</dbReference>
<dbReference type="PANTHER" id="PTHR10681">
    <property type="entry name" value="THIOREDOXIN PEROXIDASE"/>
    <property type="match status" value="1"/>
</dbReference>
<gene>
    <name evidence="11" type="ORF">AGLY_007172</name>
</gene>
<evidence type="ECO:0000313" key="12">
    <source>
        <dbReference type="Proteomes" id="UP000475862"/>
    </source>
</evidence>
<evidence type="ECO:0000256" key="8">
    <source>
        <dbReference type="PIRNR" id="PIRNR000239"/>
    </source>
</evidence>
<sequence length="230" mass="26317">MLRIGQTVADVSLKTTVGEFGVHEYFKDSWGLLVCYVADFSAVCTDELSQLVKDFHECESRGIKILAMSCDSINSHAKWIEDIKKMSGLKHEEEFPFPIVSDRNRMISLYLNVLDAKCLDEDGIPLPCRAAFVLAPDMTIQLIHFYPQNIGRNFDEIFRTIDALQLTFKFSNDLHTPCGWKPVTDCLISSKIPKDEIEKKFPLTTIIELPSGKDYMRIVSKIEVNRKYEK</sequence>
<feature type="domain" description="Thioredoxin" evidence="10">
    <location>
        <begin position="2"/>
        <end position="166"/>
    </location>
</feature>
<dbReference type="OrthoDB" id="2996783at2759"/>
<evidence type="ECO:0000256" key="4">
    <source>
        <dbReference type="ARBA" id="ARBA00022862"/>
    </source>
</evidence>
<evidence type="ECO:0000256" key="3">
    <source>
        <dbReference type="ARBA" id="ARBA00022559"/>
    </source>
</evidence>
<dbReference type="Gene3D" id="3.40.30.10">
    <property type="entry name" value="Glutaredoxin"/>
    <property type="match status" value="1"/>
</dbReference>
<evidence type="ECO:0000259" key="10">
    <source>
        <dbReference type="PROSITE" id="PS51352"/>
    </source>
</evidence>
<evidence type="ECO:0000256" key="6">
    <source>
        <dbReference type="ARBA" id="ARBA00023284"/>
    </source>
</evidence>
<keyword evidence="5 8" id="KW-0560">Oxidoreductase</keyword>
<dbReference type="Pfam" id="PF00578">
    <property type="entry name" value="AhpC-TSA"/>
    <property type="match status" value="1"/>
</dbReference>
<reference evidence="11 12" key="1">
    <citation type="submission" date="2019-08" db="EMBL/GenBank/DDBJ databases">
        <title>The genome of the soybean aphid Biotype 1, its phylome, world population structure and adaptation to the North American continent.</title>
        <authorList>
            <person name="Giordano R."/>
            <person name="Donthu R.K."/>
            <person name="Hernandez A.G."/>
            <person name="Wright C.L."/>
            <person name="Zimin A.V."/>
        </authorList>
    </citation>
    <scope>NUCLEOTIDE SEQUENCE [LARGE SCALE GENOMIC DNA]</scope>
    <source>
        <tissue evidence="11">Whole aphids</tissue>
    </source>
</reference>
<dbReference type="GO" id="GO:0008379">
    <property type="term" value="F:thioredoxin peroxidase activity"/>
    <property type="evidence" value="ECO:0007669"/>
    <property type="project" value="TreeGrafter"/>
</dbReference>
<dbReference type="InterPro" id="IPR036249">
    <property type="entry name" value="Thioredoxin-like_sf"/>
</dbReference>
<dbReference type="InterPro" id="IPR013766">
    <property type="entry name" value="Thioredoxin_domain"/>
</dbReference>
<organism evidence="11 12">
    <name type="scientific">Aphis glycines</name>
    <name type="common">Soybean aphid</name>
    <dbReference type="NCBI Taxonomy" id="307491"/>
    <lineage>
        <taxon>Eukaryota</taxon>
        <taxon>Metazoa</taxon>
        <taxon>Ecdysozoa</taxon>
        <taxon>Arthropoda</taxon>
        <taxon>Hexapoda</taxon>
        <taxon>Insecta</taxon>
        <taxon>Pterygota</taxon>
        <taxon>Neoptera</taxon>
        <taxon>Paraneoptera</taxon>
        <taxon>Hemiptera</taxon>
        <taxon>Sternorrhyncha</taxon>
        <taxon>Aphidomorpha</taxon>
        <taxon>Aphidoidea</taxon>
        <taxon>Aphididae</taxon>
        <taxon>Aphidini</taxon>
        <taxon>Aphis</taxon>
        <taxon>Aphis</taxon>
    </lineage>
</organism>
<feature type="active site" description="Cysteine sulfenic acid (-SOH) intermediate; for peroxidase activity" evidence="9">
    <location>
        <position position="44"/>
    </location>
</feature>
<name>A0A6G0TNW0_APHGL</name>
<keyword evidence="12" id="KW-1185">Reference proteome</keyword>
<comment type="caution">
    <text evidence="11">The sequence shown here is derived from an EMBL/GenBank/DDBJ whole genome shotgun (WGS) entry which is preliminary data.</text>
</comment>
<dbReference type="AlphaFoldDB" id="A0A6G0TNW0"/>
<dbReference type="PIRSF" id="PIRSF000239">
    <property type="entry name" value="AHPC"/>
    <property type="match status" value="1"/>
</dbReference>
<evidence type="ECO:0000256" key="1">
    <source>
        <dbReference type="ARBA" id="ARBA00009796"/>
    </source>
</evidence>
<dbReference type="GO" id="GO:0005829">
    <property type="term" value="C:cytosol"/>
    <property type="evidence" value="ECO:0007669"/>
    <property type="project" value="TreeGrafter"/>
</dbReference>
<dbReference type="EC" id="1.11.1.24" evidence="2"/>
<comment type="catalytic activity">
    <reaction evidence="7">
        <text>a hydroperoxide + [thioredoxin]-dithiol = an alcohol + [thioredoxin]-disulfide + H2O</text>
        <dbReference type="Rhea" id="RHEA:62620"/>
        <dbReference type="Rhea" id="RHEA-COMP:10698"/>
        <dbReference type="Rhea" id="RHEA-COMP:10700"/>
        <dbReference type="ChEBI" id="CHEBI:15377"/>
        <dbReference type="ChEBI" id="CHEBI:29950"/>
        <dbReference type="ChEBI" id="CHEBI:30879"/>
        <dbReference type="ChEBI" id="CHEBI:35924"/>
        <dbReference type="ChEBI" id="CHEBI:50058"/>
        <dbReference type="EC" id="1.11.1.24"/>
    </reaction>
</comment>
<dbReference type="Gene3D" id="3.30.1020.10">
    <property type="entry name" value="Antioxidant, Horf6, Chain A, domain2"/>
    <property type="match status" value="1"/>
</dbReference>
<keyword evidence="3 8" id="KW-0575">Peroxidase</keyword>
<dbReference type="GO" id="GO:0045454">
    <property type="term" value="P:cell redox homeostasis"/>
    <property type="evidence" value="ECO:0007669"/>
    <property type="project" value="TreeGrafter"/>
</dbReference>
<dbReference type="InterPro" id="IPR024706">
    <property type="entry name" value="Peroxiredoxin_AhpC-typ"/>
</dbReference>
<proteinExistence type="inferred from homology"/>
<evidence type="ECO:0000256" key="2">
    <source>
        <dbReference type="ARBA" id="ARBA00013017"/>
    </source>
</evidence>
<comment type="similarity">
    <text evidence="1">Belongs to the peroxiredoxin family. AhpC/Prx1 subfamily.</text>
</comment>
<evidence type="ECO:0000256" key="5">
    <source>
        <dbReference type="ARBA" id="ARBA00023002"/>
    </source>
</evidence>
<comment type="function">
    <text evidence="8">Thiol-specific peroxidase that catalyzes the reduction of hydrogen peroxide and organic hydroperoxides to water and alcohols, respectively.</text>
</comment>
<dbReference type="GO" id="GO:0042744">
    <property type="term" value="P:hydrogen peroxide catabolic process"/>
    <property type="evidence" value="ECO:0007669"/>
    <property type="project" value="TreeGrafter"/>
</dbReference>
<keyword evidence="6 8" id="KW-0676">Redox-active center</keyword>
<dbReference type="GO" id="GO:0033554">
    <property type="term" value="P:cellular response to stress"/>
    <property type="evidence" value="ECO:0007669"/>
    <property type="project" value="TreeGrafter"/>
</dbReference>
<dbReference type="InterPro" id="IPR000866">
    <property type="entry name" value="AhpC/TSA"/>
</dbReference>
<evidence type="ECO:0000313" key="11">
    <source>
        <dbReference type="EMBL" id="KAE9536383.1"/>
    </source>
</evidence>
<evidence type="ECO:0000256" key="7">
    <source>
        <dbReference type="ARBA" id="ARBA00049091"/>
    </source>
</evidence>
<dbReference type="InterPro" id="IPR050217">
    <property type="entry name" value="Peroxiredoxin"/>
</dbReference>
<dbReference type="PANTHER" id="PTHR10681:SF121">
    <property type="entry name" value="ALKYL HYDROPEROXIDE REDUCTASE C"/>
    <property type="match status" value="1"/>
</dbReference>
<dbReference type="SUPFAM" id="SSF52833">
    <property type="entry name" value="Thioredoxin-like"/>
    <property type="match status" value="1"/>
</dbReference>
<protein>
    <recommendedName>
        <fullName evidence="2">thioredoxin-dependent peroxiredoxin</fullName>
        <ecNumber evidence="2">1.11.1.24</ecNumber>
    </recommendedName>
</protein>
<dbReference type="GO" id="GO:0006979">
    <property type="term" value="P:response to oxidative stress"/>
    <property type="evidence" value="ECO:0007669"/>
    <property type="project" value="TreeGrafter"/>
</dbReference>